<dbReference type="Pfam" id="PF00239">
    <property type="entry name" value="Resolvase"/>
    <property type="match status" value="1"/>
</dbReference>
<sequence>MNELLTEKPVQAPVIRCAIYTRKSTEEGLDMDFNSLDAQRESAEAFIASQREQGWTVIPEHFDDGGFSGGNTERPALKRLVDAIEAGRVDCVVVYKVDRLSRSLLDFSKIMDTFDSYGVSFVSVTQQFNTTHSMGRLTLNILLSFAQFEREIIGERIRDKIAAQRRRGKWSGGTPVLGYDVDRSGPSPKLVVNGDERGIVRHIFELYLEKQALMPVAEELNRRGWHGKIWTTRRGIEKGGRPFDKCSVHKLLTNVLYVGKLRHKENVYEGEHDAIVDEEMFREVGELLRKNGRGHGNAMRDKYGACLKGLIYCSDCQKVMVHNNTRRGSKVYRYYTCLTVIKRGRKHCETPALPAADIESEVVDQIRCIASDDGLRREILSESLTRQKAEVEELELTKVQHGRQLKRAAEEIRTISLDNVGSISSDATARLADLHEKVSTFEYSIAETERALVAHHASAVSEAEVIRAMSNFDNVWHSLSSHEQREVMALLIERIDFDRSDGTIEIKLHATAIKSLAETATDDEGGESQ</sequence>
<evidence type="ECO:0000313" key="4">
    <source>
        <dbReference type="EMBL" id="KAA1258099.1"/>
    </source>
</evidence>
<dbReference type="Pfam" id="PF13408">
    <property type="entry name" value="Zn_ribbon_recom"/>
    <property type="match status" value="1"/>
</dbReference>
<dbReference type="EMBL" id="VRLW01000001">
    <property type="protein sequence ID" value="KAA1258099.1"/>
    <property type="molecule type" value="Genomic_DNA"/>
</dbReference>
<dbReference type="OrthoDB" id="266184at2"/>
<keyword evidence="5" id="KW-1185">Reference proteome</keyword>
<name>A0A5B1CEB1_9BACT</name>
<dbReference type="PANTHER" id="PTHR30461">
    <property type="entry name" value="DNA-INVERTASE FROM LAMBDOID PROPHAGE"/>
    <property type="match status" value="1"/>
</dbReference>
<dbReference type="Gene3D" id="3.90.1750.20">
    <property type="entry name" value="Putative Large Serine Recombinase, Chain B, Domain 2"/>
    <property type="match status" value="1"/>
</dbReference>
<dbReference type="Proteomes" id="UP000322699">
    <property type="component" value="Unassembled WGS sequence"/>
</dbReference>
<organism evidence="4 5">
    <name type="scientific">Rubripirellula obstinata</name>
    <dbReference type="NCBI Taxonomy" id="406547"/>
    <lineage>
        <taxon>Bacteria</taxon>
        <taxon>Pseudomonadati</taxon>
        <taxon>Planctomycetota</taxon>
        <taxon>Planctomycetia</taxon>
        <taxon>Pirellulales</taxon>
        <taxon>Pirellulaceae</taxon>
        <taxon>Rubripirellula</taxon>
    </lineage>
</organism>
<evidence type="ECO:0000259" key="2">
    <source>
        <dbReference type="PROSITE" id="PS51736"/>
    </source>
</evidence>
<feature type="domain" description="Recombinase" evidence="3">
    <location>
        <begin position="176"/>
        <end position="294"/>
    </location>
</feature>
<dbReference type="PANTHER" id="PTHR30461:SF23">
    <property type="entry name" value="DNA RECOMBINASE-RELATED"/>
    <property type="match status" value="1"/>
</dbReference>
<dbReference type="Pfam" id="PF07508">
    <property type="entry name" value="Recombinase"/>
    <property type="match status" value="1"/>
</dbReference>
<dbReference type="InterPro" id="IPR025827">
    <property type="entry name" value="Zn_ribbon_recom_dom"/>
</dbReference>
<dbReference type="CDD" id="cd03768">
    <property type="entry name" value="SR_ResInv"/>
    <property type="match status" value="1"/>
</dbReference>
<feature type="domain" description="Resolvase/invertase-type recombinase catalytic" evidence="2">
    <location>
        <begin position="16"/>
        <end position="168"/>
    </location>
</feature>
<feature type="coiled-coil region" evidence="1">
    <location>
        <begin position="377"/>
        <end position="411"/>
    </location>
</feature>
<dbReference type="SUPFAM" id="SSF53041">
    <property type="entry name" value="Resolvase-like"/>
    <property type="match status" value="1"/>
</dbReference>
<reference evidence="4 5" key="1">
    <citation type="submission" date="2019-08" db="EMBL/GenBank/DDBJ databases">
        <title>Deep-cultivation of Planctomycetes and their phenomic and genomic characterization uncovers novel biology.</title>
        <authorList>
            <person name="Wiegand S."/>
            <person name="Jogler M."/>
            <person name="Boedeker C."/>
            <person name="Pinto D."/>
            <person name="Vollmers J."/>
            <person name="Rivas-Marin E."/>
            <person name="Kohn T."/>
            <person name="Peeters S.H."/>
            <person name="Heuer A."/>
            <person name="Rast P."/>
            <person name="Oberbeckmann S."/>
            <person name="Bunk B."/>
            <person name="Jeske O."/>
            <person name="Meyerdierks A."/>
            <person name="Storesund J.E."/>
            <person name="Kallscheuer N."/>
            <person name="Luecker S."/>
            <person name="Lage O.M."/>
            <person name="Pohl T."/>
            <person name="Merkel B.J."/>
            <person name="Hornburger P."/>
            <person name="Mueller R.-W."/>
            <person name="Bruemmer F."/>
            <person name="Labrenz M."/>
            <person name="Spormann A.M."/>
            <person name="Op Den Camp H."/>
            <person name="Overmann J."/>
            <person name="Amann R."/>
            <person name="Jetten M.S.M."/>
            <person name="Mascher T."/>
            <person name="Medema M.H."/>
            <person name="Devos D.P."/>
            <person name="Kaster A.-K."/>
            <person name="Ovreas L."/>
            <person name="Rohde M."/>
            <person name="Galperin M.Y."/>
            <person name="Jogler C."/>
        </authorList>
    </citation>
    <scope>NUCLEOTIDE SEQUENCE [LARGE SCALE GENOMIC DNA]</scope>
    <source>
        <strain evidence="4 5">LF1</strain>
    </source>
</reference>
<protein>
    <submittedName>
        <fullName evidence="4">DNA-invertase hin</fullName>
    </submittedName>
</protein>
<accession>A0A5B1CEB1</accession>
<dbReference type="InterPro" id="IPR036162">
    <property type="entry name" value="Resolvase-like_N_sf"/>
</dbReference>
<dbReference type="Gene3D" id="3.40.50.1390">
    <property type="entry name" value="Resolvase, N-terminal catalytic domain"/>
    <property type="match status" value="1"/>
</dbReference>
<dbReference type="PROSITE" id="PS51736">
    <property type="entry name" value="RECOMBINASES_3"/>
    <property type="match status" value="1"/>
</dbReference>
<dbReference type="InterPro" id="IPR050639">
    <property type="entry name" value="SSR_resolvase"/>
</dbReference>
<evidence type="ECO:0000259" key="3">
    <source>
        <dbReference type="PROSITE" id="PS51737"/>
    </source>
</evidence>
<evidence type="ECO:0000313" key="5">
    <source>
        <dbReference type="Proteomes" id="UP000322699"/>
    </source>
</evidence>
<dbReference type="InterPro" id="IPR006119">
    <property type="entry name" value="Resolv_N"/>
</dbReference>
<dbReference type="InterPro" id="IPR011109">
    <property type="entry name" value="DNA_bind_recombinase_dom"/>
</dbReference>
<dbReference type="PROSITE" id="PS51737">
    <property type="entry name" value="RECOMBINASE_DNA_BIND"/>
    <property type="match status" value="1"/>
</dbReference>
<proteinExistence type="predicted"/>
<keyword evidence="1" id="KW-0175">Coiled coil</keyword>
<dbReference type="SMART" id="SM00857">
    <property type="entry name" value="Resolvase"/>
    <property type="match status" value="1"/>
</dbReference>
<comment type="caution">
    <text evidence="4">The sequence shown here is derived from an EMBL/GenBank/DDBJ whole genome shotgun (WGS) entry which is preliminary data.</text>
</comment>
<dbReference type="GO" id="GO:0000150">
    <property type="term" value="F:DNA strand exchange activity"/>
    <property type="evidence" value="ECO:0007669"/>
    <property type="project" value="InterPro"/>
</dbReference>
<dbReference type="AlphaFoldDB" id="A0A5B1CEB1"/>
<dbReference type="GO" id="GO:0003677">
    <property type="term" value="F:DNA binding"/>
    <property type="evidence" value="ECO:0007669"/>
    <property type="project" value="InterPro"/>
</dbReference>
<gene>
    <name evidence="4" type="primary">hin_1</name>
    <name evidence="4" type="ORF">LF1_06140</name>
</gene>
<evidence type="ECO:0000256" key="1">
    <source>
        <dbReference type="SAM" id="Coils"/>
    </source>
</evidence>
<dbReference type="RefSeq" id="WP_068263616.1">
    <property type="nucleotide sequence ID" value="NZ_LWSK01000049.1"/>
</dbReference>
<dbReference type="InterPro" id="IPR038109">
    <property type="entry name" value="DNA_bind_recomb_sf"/>
</dbReference>